<evidence type="ECO:0000313" key="2">
    <source>
        <dbReference type="Proteomes" id="UP000199623"/>
    </source>
</evidence>
<protein>
    <recommendedName>
        <fullName evidence="3">FXSXX-COOH protein</fullName>
    </recommendedName>
</protein>
<sequence>MASSGIEPGVESNLLDLERVPFTKLRELDDGTLRNALHHVVERARLVRAPYRSSNASGGERID</sequence>
<accession>A0A1G7N5K3</accession>
<dbReference type="RefSeq" id="WP_090046751.1">
    <property type="nucleotide sequence ID" value="NZ_FNCC01000002.1"/>
</dbReference>
<dbReference type="AlphaFoldDB" id="A0A1G7N5K3"/>
<dbReference type="EMBL" id="FNCC01000002">
    <property type="protein sequence ID" value="SDF68629.1"/>
    <property type="molecule type" value="Genomic_DNA"/>
</dbReference>
<organism evidence="1 2">
    <name type="scientific">Lentzea fradiae</name>
    <dbReference type="NCBI Taxonomy" id="200378"/>
    <lineage>
        <taxon>Bacteria</taxon>
        <taxon>Bacillati</taxon>
        <taxon>Actinomycetota</taxon>
        <taxon>Actinomycetes</taxon>
        <taxon>Pseudonocardiales</taxon>
        <taxon>Pseudonocardiaceae</taxon>
        <taxon>Lentzea</taxon>
    </lineage>
</organism>
<dbReference type="Proteomes" id="UP000199623">
    <property type="component" value="Unassembled WGS sequence"/>
</dbReference>
<evidence type="ECO:0000313" key="1">
    <source>
        <dbReference type="EMBL" id="SDF68629.1"/>
    </source>
</evidence>
<reference evidence="2" key="1">
    <citation type="submission" date="2016-10" db="EMBL/GenBank/DDBJ databases">
        <authorList>
            <person name="Varghese N."/>
            <person name="Submissions S."/>
        </authorList>
    </citation>
    <scope>NUCLEOTIDE SEQUENCE [LARGE SCALE GENOMIC DNA]</scope>
    <source>
        <strain evidence="2">CGMCC 4.3506</strain>
    </source>
</reference>
<evidence type="ECO:0008006" key="3">
    <source>
        <dbReference type="Google" id="ProtNLM"/>
    </source>
</evidence>
<proteinExistence type="predicted"/>
<keyword evidence="2" id="KW-1185">Reference proteome</keyword>
<dbReference type="OrthoDB" id="3630303at2"/>
<gene>
    <name evidence="1" type="ORF">SAMN05216553_102657</name>
</gene>
<name>A0A1G7N5K3_9PSEU</name>